<evidence type="ECO:0000256" key="2">
    <source>
        <dbReference type="ARBA" id="ARBA00022630"/>
    </source>
</evidence>
<dbReference type="Pfam" id="PF01266">
    <property type="entry name" value="DAO"/>
    <property type="match status" value="1"/>
</dbReference>
<keyword evidence="4" id="KW-0560">Oxidoreductase</keyword>
<proteinExistence type="predicted"/>
<evidence type="ECO:0000313" key="6">
    <source>
        <dbReference type="EMBL" id="TCW22936.1"/>
    </source>
</evidence>
<dbReference type="RefSeq" id="WP_131886114.1">
    <property type="nucleotide sequence ID" value="NZ_CP143053.1"/>
</dbReference>
<dbReference type="EMBL" id="SMCX01000017">
    <property type="protein sequence ID" value="TCW22936.1"/>
    <property type="molecule type" value="Genomic_DNA"/>
</dbReference>
<evidence type="ECO:0000256" key="4">
    <source>
        <dbReference type="ARBA" id="ARBA00023002"/>
    </source>
</evidence>
<evidence type="ECO:0000256" key="1">
    <source>
        <dbReference type="ARBA" id="ARBA00001974"/>
    </source>
</evidence>
<feature type="domain" description="FAD dependent oxidoreductase" evidence="5">
    <location>
        <begin position="7"/>
        <end position="378"/>
    </location>
</feature>
<dbReference type="Gene3D" id="3.30.9.10">
    <property type="entry name" value="D-Amino Acid Oxidase, subunit A, domain 2"/>
    <property type="match status" value="1"/>
</dbReference>
<dbReference type="InterPro" id="IPR045170">
    <property type="entry name" value="MTOX"/>
</dbReference>
<dbReference type="GeneID" id="89531243"/>
<keyword evidence="2" id="KW-0285">Flavoprotein</keyword>
<gene>
    <name evidence="6" type="ORF">EDD19_11750</name>
</gene>
<dbReference type="AlphaFoldDB" id="A0A4R3ZRX3"/>
<evidence type="ECO:0000259" key="5">
    <source>
        <dbReference type="Pfam" id="PF01266"/>
    </source>
</evidence>
<dbReference type="PANTHER" id="PTHR10961">
    <property type="entry name" value="PEROXISOMAL SARCOSINE OXIDASE"/>
    <property type="match status" value="1"/>
</dbReference>
<comment type="cofactor">
    <cofactor evidence="1">
        <name>FAD</name>
        <dbReference type="ChEBI" id="CHEBI:57692"/>
    </cofactor>
</comment>
<comment type="caution">
    <text evidence="6">The sequence shown here is derived from an EMBL/GenBank/DDBJ whole genome shotgun (WGS) entry which is preliminary data.</text>
</comment>
<accession>A0A4R3ZRX3</accession>
<dbReference type="SUPFAM" id="SSF51905">
    <property type="entry name" value="FAD/NAD(P)-binding domain"/>
    <property type="match status" value="1"/>
</dbReference>
<dbReference type="GO" id="GO:0050660">
    <property type="term" value="F:flavin adenine dinucleotide binding"/>
    <property type="evidence" value="ECO:0007669"/>
    <property type="project" value="InterPro"/>
</dbReference>
<evidence type="ECO:0000256" key="3">
    <source>
        <dbReference type="ARBA" id="ARBA00022827"/>
    </source>
</evidence>
<sequence length="403" mass="43717">MDTNHHDVVVVGAGPIGAATGRHLAEQGVDVAIVGPEEPATPEGHEGTWAGYYDEGRLCHVLEVPLMTSMLTMRSIRRFDALHARTAIDFTTPTHSVTVMPENLGAGSASTWFDRDLLAANARDLGVTVHELDEEGLEAHYPDLRFEPGHVALVQPDAYILNPRALVRAELTAACLDGAHLFRDEIVSMRRADDGVRLTGRAGNTWTADQVVLATGAATTMTGLLPRPLALSAFGATVVLAEVEDPGSLNMPTMMLLKYRDGERLYGGIVMAPRPYPDGRWYLKLSGSSLLDTRLETAAQTAEWVRSGGNRADIEEAADVLRDLLPHQRFTTFRTRPCLVAATPGDRPYIDRVDEHTAVAVEAERGAMSADEIGRLAAMLARGPWSDSIPHEVFRAEWADASA</sequence>
<dbReference type="GO" id="GO:0008115">
    <property type="term" value="F:sarcosine oxidase activity"/>
    <property type="evidence" value="ECO:0007669"/>
    <property type="project" value="TreeGrafter"/>
</dbReference>
<organism evidence="6 7">
    <name type="scientific">Dietzia cinnamea</name>
    <dbReference type="NCBI Taxonomy" id="321318"/>
    <lineage>
        <taxon>Bacteria</taxon>
        <taxon>Bacillati</taxon>
        <taxon>Actinomycetota</taxon>
        <taxon>Actinomycetes</taxon>
        <taxon>Mycobacteriales</taxon>
        <taxon>Dietziaceae</taxon>
        <taxon>Dietzia</taxon>
    </lineage>
</organism>
<reference evidence="6 7" key="1">
    <citation type="submission" date="2019-03" db="EMBL/GenBank/DDBJ databases">
        <title>Root nodule microbial communities of legume samples collected from USA, Mexico and Botswana.</title>
        <authorList>
            <person name="Hirsch A."/>
        </authorList>
    </citation>
    <scope>NUCLEOTIDE SEQUENCE [LARGE SCALE GENOMIC DNA]</scope>
    <source>
        <strain evidence="6 7">55</strain>
    </source>
</reference>
<evidence type="ECO:0000313" key="7">
    <source>
        <dbReference type="Proteomes" id="UP000295805"/>
    </source>
</evidence>
<dbReference type="PANTHER" id="PTHR10961:SF10">
    <property type="entry name" value="FAD DEPENDENT OXIDOREDUCTASE DOMAIN-CONTAINING PROTEIN"/>
    <property type="match status" value="1"/>
</dbReference>
<dbReference type="InterPro" id="IPR036188">
    <property type="entry name" value="FAD/NAD-bd_sf"/>
</dbReference>
<name>A0A4R3ZRX3_9ACTN</name>
<keyword evidence="3" id="KW-0274">FAD</keyword>
<protein>
    <submittedName>
        <fullName evidence="6">Sarcosine oxidase</fullName>
    </submittedName>
</protein>
<dbReference type="Gene3D" id="3.50.50.60">
    <property type="entry name" value="FAD/NAD(P)-binding domain"/>
    <property type="match status" value="1"/>
</dbReference>
<dbReference type="InterPro" id="IPR006076">
    <property type="entry name" value="FAD-dep_OxRdtase"/>
</dbReference>
<dbReference type="Proteomes" id="UP000295805">
    <property type="component" value="Unassembled WGS sequence"/>
</dbReference>